<dbReference type="EMBL" id="KV012516">
    <property type="protein sequence ID" value="KZV24770.1"/>
    <property type="molecule type" value="Genomic_DNA"/>
</dbReference>
<sequence length="152" mass="16079">MAPPCAAAPAAVRNLKIFFVLISKIETYAIQEIIVLKYQSPGSDTTIGDNGGSGYRFPGAPGSDQIHKETGTSNGLKNSTRTESPRRGERNKSDHEAAARGARRRSEVCGEERGGGQVEARPALEGLTNLARTETSLKDDRNKSDHGGGAAA</sequence>
<organism evidence="2 3">
    <name type="scientific">Dorcoceras hygrometricum</name>
    <dbReference type="NCBI Taxonomy" id="472368"/>
    <lineage>
        <taxon>Eukaryota</taxon>
        <taxon>Viridiplantae</taxon>
        <taxon>Streptophyta</taxon>
        <taxon>Embryophyta</taxon>
        <taxon>Tracheophyta</taxon>
        <taxon>Spermatophyta</taxon>
        <taxon>Magnoliopsida</taxon>
        <taxon>eudicotyledons</taxon>
        <taxon>Gunneridae</taxon>
        <taxon>Pentapetalae</taxon>
        <taxon>asterids</taxon>
        <taxon>lamiids</taxon>
        <taxon>Lamiales</taxon>
        <taxon>Gesneriaceae</taxon>
        <taxon>Didymocarpoideae</taxon>
        <taxon>Trichosporeae</taxon>
        <taxon>Loxocarpinae</taxon>
        <taxon>Dorcoceras</taxon>
    </lineage>
</organism>
<protein>
    <submittedName>
        <fullName evidence="2">Uncharacterized protein</fullName>
    </submittedName>
</protein>
<evidence type="ECO:0000313" key="2">
    <source>
        <dbReference type="EMBL" id="KZV24770.1"/>
    </source>
</evidence>
<name>A0A2Z7AV58_9LAMI</name>
<proteinExistence type="predicted"/>
<keyword evidence="3" id="KW-1185">Reference proteome</keyword>
<reference evidence="2 3" key="1">
    <citation type="journal article" date="2015" name="Proc. Natl. Acad. Sci. U.S.A.">
        <title>The resurrection genome of Boea hygrometrica: A blueprint for survival of dehydration.</title>
        <authorList>
            <person name="Xiao L."/>
            <person name="Yang G."/>
            <person name="Zhang L."/>
            <person name="Yang X."/>
            <person name="Zhao S."/>
            <person name="Ji Z."/>
            <person name="Zhou Q."/>
            <person name="Hu M."/>
            <person name="Wang Y."/>
            <person name="Chen M."/>
            <person name="Xu Y."/>
            <person name="Jin H."/>
            <person name="Xiao X."/>
            <person name="Hu G."/>
            <person name="Bao F."/>
            <person name="Hu Y."/>
            <person name="Wan P."/>
            <person name="Li L."/>
            <person name="Deng X."/>
            <person name="Kuang T."/>
            <person name="Xiang C."/>
            <person name="Zhu J.K."/>
            <person name="Oliver M.J."/>
            <person name="He Y."/>
        </authorList>
    </citation>
    <scope>NUCLEOTIDE SEQUENCE [LARGE SCALE GENOMIC DNA]</scope>
    <source>
        <strain evidence="3">cv. XS01</strain>
    </source>
</reference>
<feature type="compositionally biased region" description="Basic and acidic residues" evidence="1">
    <location>
        <begin position="83"/>
        <end position="114"/>
    </location>
</feature>
<evidence type="ECO:0000313" key="3">
    <source>
        <dbReference type="Proteomes" id="UP000250235"/>
    </source>
</evidence>
<feature type="region of interest" description="Disordered" evidence="1">
    <location>
        <begin position="41"/>
        <end position="152"/>
    </location>
</feature>
<evidence type="ECO:0000256" key="1">
    <source>
        <dbReference type="SAM" id="MobiDB-lite"/>
    </source>
</evidence>
<feature type="compositionally biased region" description="Polar residues" evidence="1">
    <location>
        <begin position="71"/>
        <end position="82"/>
    </location>
</feature>
<dbReference type="Proteomes" id="UP000250235">
    <property type="component" value="Unassembled WGS sequence"/>
</dbReference>
<feature type="compositionally biased region" description="Basic and acidic residues" evidence="1">
    <location>
        <begin position="135"/>
        <end position="146"/>
    </location>
</feature>
<dbReference type="AlphaFoldDB" id="A0A2Z7AV58"/>
<gene>
    <name evidence="2" type="ORF">F511_22674</name>
</gene>
<accession>A0A2Z7AV58</accession>